<dbReference type="InParanoid" id="C3YEW8"/>
<gene>
    <name evidence="4" type="ORF">BRAFLDRAFT_223716</name>
</gene>
<accession>C3YEW8</accession>
<dbReference type="MEROPS" id="C01.A30"/>
<protein>
    <recommendedName>
        <fullName evidence="5">Peptidase C1A papain C-terminal domain-containing protein</fullName>
    </recommendedName>
</protein>
<dbReference type="Pfam" id="PF00112">
    <property type="entry name" value="Peptidase_C1"/>
    <property type="match status" value="1"/>
</dbReference>
<dbReference type="GO" id="GO:0006508">
    <property type="term" value="P:proteolysis"/>
    <property type="evidence" value="ECO:0007669"/>
    <property type="project" value="InterPro"/>
</dbReference>
<dbReference type="SUPFAM" id="SSF54001">
    <property type="entry name" value="Cysteine proteinases"/>
    <property type="match status" value="1"/>
</dbReference>
<dbReference type="InterPro" id="IPR000668">
    <property type="entry name" value="Peptidase_C1A_C"/>
</dbReference>
<feature type="domain" description="Peptidase C1A papain C-terminal" evidence="2">
    <location>
        <begin position="89"/>
        <end position="295"/>
    </location>
</feature>
<dbReference type="EMBL" id="GG666507">
    <property type="protein sequence ID" value="EEN61212.1"/>
    <property type="molecule type" value="Genomic_DNA"/>
</dbReference>
<sequence>DRQWEAWKYWHGKTYPSTEEEVYRRKIWDNNLAAIFKHNAAGKSYKMAMNSFGDQEGTTRTDKLSYRTHRHGVDSDSLRHTVAMEMTQPPPSLDWREKGVVTPVKNQGMLGKVMAFAITGSLESLHAIQTGKLIELSAREVSDCCPDVEFAAGYDCVINRTKGLCSAADYPAQPAGQCNARLCSAAATCQNTVHVLPNHESVDMVHAVSTTPVVVIVDASLTSFMTYTSGIYDDPDCSSTQQDHALVVVGYGSFQGKDYWICRNSWGTAWGESGYIRIARGKNMCGIAERVFYPA</sequence>
<dbReference type="Pfam" id="PF08246">
    <property type="entry name" value="Inhibitor_I29"/>
    <property type="match status" value="1"/>
</dbReference>
<dbReference type="InterPro" id="IPR039417">
    <property type="entry name" value="Peptidase_C1A_papain-like"/>
</dbReference>
<dbReference type="SMART" id="SM00848">
    <property type="entry name" value="Inhibitor_I29"/>
    <property type="match status" value="1"/>
</dbReference>
<dbReference type="GO" id="GO:0008234">
    <property type="term" value="F:cysteine-type peptidase activity"/>
    <property type="evidence" value="ECO:0007669"/>
    <property type="project" value="InterPro"/>
</dbReference>
<evidence type="ECO:0000259" key="3">
    <source>
        <dbReference type="SMART" id="SM00848"/>
    </source>
</evidence>
<dbReference type="Gene3D" id="3.90.70.10">
    <property type="entry name" value="Cysteine proteinases"/>
    <property type="match status" value="1"/>
</dbReference>
<evidence type="ECO:0000313" key="4">
    <source>
        <dbReference type="EMBL" id="EEN61212.1"/>
    </source>
</evidence>
<reference evidence="4" key="1">
    <citation type="journal article" date="2008" name="Nature">
        <title>The amphioxus genome and the evolution of the chordate karyotype.</title>
        <authorList>
            <consortium name="US DOE Joint Genome Institute (JGI-PGF)"/>
            <person name="Putnam N.H."/>
            <person name="Butts T."/>
            <person name="Ferrier D.E.K."/>
            <person name="Furlong R.F."/>
            <person name="Hellsten U."/>
            <person name="Kawashima T."/>
            <person name="Robinson-Rechavi M."/>
            <person name="Shoguchi E."/>
            <person name="Terry A."/>
            <person name="Yu J.-K."/>
            <person name="Benito-Gutierrez E.L."/>
            <person name="Dubchak I."/>
            <person name="Garcia-Fernandez J."/>
            <person name="Gibson-Brown J.J."/>
            <person name="Grigoriev I.V."/>
            <person name="Horton A.C."/>
            <person name="de Jong P.J."/>
            <person name="Jurka J."/>
            <person name="Kapitonov V.V."/>
            <person name="Kohara Y."/>
            <person name="Kuroki Y."/>
            <person name="Lindquist E."/>
            <person name="Lucas S."/>
            <person name="Osoegawa K."/>
            <person name="Pennacchio L.A."/>
            <person name="Salamov A.A."/>
            <person name="Satou Y."/>
            <person name="Sauka-Spengler T."/>
            <person name="Schmutz J."/>
            <person name="Shin-I T."/>
            <person name="Toyoda A."/>
            <person name="Bronner-Fraser M."/>
            <person name="Fujiyama A."/>
            <person name="Holland L.Z."/>
            <person name="Holland P.W.H."/>
            <person name="Satoh N."/>
            <person name="Rokhsar D.S."/>
        </authorList>
    </citation>
    <scope>NUCLEOTIDE SEQUENCE [LARGE SCALE GENOMIC DNA]</scope>
    <source>
        <strain evidence="4">S238N-H82</strain>
        <tissue evidence="4">Testes</tissue>
    </source>
</reference>
<dbReference type="PROSITE" id="PS00640">
    <property type="entry name" value="THIOL_PROTEASE_ASN"/>
    <property type="match status" value="1"/>
</dbReference>
<dbReference type="eggNOG" id="KOG1543">
    <property type="taxonomic scope" value="Eukaryota"/>
</dbReference>
<organism>
    <name type="scientific">Branchiostoma floridae</name>
    <name type="common">Florida lancelet</name>
    <name type="synonym">Amphioxus</name>
    <dbReference type="NCBI Taxonomy" id="7739"/>
    <lineage>
        <taxon>Eukaryota</taxon>
        <taxon>Metazoa</taxon>
        <taxon>Chordata</taxon>
        <taxon>Cephalochordata</taxon>
        <taxon>Leptocardii</taxon>
        <taxon>Amphioxiformes</taxon>
        <taxon>Branchiostomatidae</taxon>
        <taxon>Branchiostoma</taxon>
    </lineage>
</organism>
<feature type="non-terminal residue" evidence="4">
    <location>
        <position position="1"/>
    </location>
</feature>
<name>C3YEW8_BRAFL</name>
<dbReference type="CDD" id="cd02248">
    <property type="entry name" value="Peptidase_C1A"/>
    <property type="match status" value="1"/>
</dbReference>
<dbReference type="InterPro" id="IPR013128">
    <property type="entry name" value="Peptidase_C1A"/>
</dbReference>
<dbReference type="InterPro" id="IPR038765">
    <property type="entry name" value="Papain-like_cys_pep_sf"/>
</dbReference>
<dbReference type="InterPro" id="IPR013201">
    <property type="entry name" value="Prot_inhib_I29"/>
</dbReference>
<feature type="domain" description="Cathepsin propeptide inhibitor" evidence="3">
    <location>
        <begin position="4"/>
        <end position="57"/>
    </location>
</feature>
<proteinExistence type="inferred from homology"/>
<dbReference type="SMART" id="SM00645">
    <property type="entry name" value="Pept_C1"/>
    <property type="match status" value="1"/>
</dbReference>
<comment type="similarity">
    <text evidence="1">Belongs to the peptidase C1 family.</text>
</comment>
<dbReference type="InterPro" id="IPR025661">
    <property type="entry name" value="Pept_asp_AS"/>
</dbReference>
<dbReference type="FunFam" id="3.90.70.10:FF:000109">
    <property type="entry name" value="Cysteine protease"/>
    <property type="match status" value="1"/>
</dbReference>
<evidence type="ECO:0000256" key="1">
    <source>
        <dbReference type="ARBA" id="ARBA00008455"/>
    </source>
</evidence>
<evidence type="ECO:0000259" key="2">
    <source>
        <dbReference type="SMART" id="SM00645"/>
    </source>
</evidence>
<dbReference type="AlphaFoldDB" id="C3YEW8"/>
<dbReference type="PANTHER" id="PTHR12411">
    <property type="entry name" value="CYSTEINE PROTEASE FAMILY C1-RELATED"/>
    <property type="match status" value="1"/>
</dbReference>
<evidence type="ECO:0008006" key="5">
    <source>
        <dbReference type="Google" id="ProtNLM"/>
    </source>
</evidence>